<reference evidence="6 7" key="1">
    <citation type="journal article" date="2015" name="Microbiome">
        <title>Genomic resolution of linkages in carbon, nitrogen, and sulfur cycling among widespread estuary sediment bacteria.</title>
        <authorList>
            <person name="Baker B.J."/>
            <person name="Lazar C.S."/>
            <person name="Teske A.P."/>
            <person name="Dick G.J."/>
        </authorList>
    </citation>
    <scope>NUCLEOTIDE SEQUENCE [LARGE SCALE GENOMIC DNA]</scope>
    <source>
        <strain evidence="6">SM23_42</strain>
    </source>
</reference>
<sequence length="157" mass="17997">MRYIKLGIPIILILVLFAGCPKKQVVQPAEEVPEEVEIPEEIVLPEEPERPPFEMTRIFFDFDKSDIRADAAEGLRKNAEMLELYPAVNITIEGHCCEIGTAEYNLALGERRAKAAYDYLIMLGVEPARISTVSYGEERPLDPTDLEQNRRCEFRRR</sequence>
<dbReference type="InterPro" id="IPR006665">
    <property type="entry name" value="OmpA-like"/>
</dbReference>
<dbReference type="PROSITE" id="PS51257">
    <property type="entry name" value="PROKAR_LIPOPROTEIN"/>
    <property type="match status" value="1"/>
</dbReference>
<dbReference type="Gene3D" id="3.30.1330.60">
    <property type="entry name" value="OmpA-like domain"/>
    <property type="match status" value="1"/>
</dbReference>
<evidence type="ECO:0000256" key="2">
    <source>
        <dbReference type="ARBA" id="ARBA00023136"/>
    </source>
</evidence>
<evidence type="ECO:0000313" key="6">
    <source>
        <dbReference type="EMBL" id="KPK63497.1"/>
    </source>
</evidence>
<dbReference type="InterPro" id="IPR006664">
    <property type="entry name" value="OMP_bac"/>
</dbReference>
<dbReference type="STRING" id="1703779.AMJ83_06910"/>
<dbReference type="PATRIC" id="fig|1703779.3.peg.1830"/>
<evidence type="ECO:0000313" key="7">
    <source>
        <dbReference type="Proteomes" id="UP000051373"/>
    </source>
</evidence>
<dbReference type="GO" id="GO:0009279">
    <property type="term" value="C:cell outer membrane"/>
    <property type="evidence" value="ECO:0007669"/>
    <property type="project" value="UniProtKB-SubCell"/>
</dbReference>
<gene>
    <name evidence="6" type="ORF">AMJ83_06910</name>
</gene>
<proteinExistence type="predicted"/>
<evidence type="ECO:0000256" key="3">
    <source>
        <dbReference type="ARBA" id="ARBA00023237"/>
    </source>
</evidence>
<name>A0A0S8FS00_UNCW3</name>
<dbReference type="InterPro" id="IPR036737">
    <property type="entry name" value="OmpA-like_sf"/>
</dbReference>
<comment type="subcellular location">
    <subcellularLocation>
        <location evidence="1">Cell outer membrane</location>
    </subcellularLocation>
</comment>
<keyword evidence="2 4" id="KW-0472">Membrane</keyword>
<evidence type="ECO:0000256" key="4">
    <source>
        <dbReference type="PROSITE-ProRule" id="PRU00473"/>
    </source>
</evidence>
<organism evidence="6 7">
    <name type="scientific">candidate division WOR_3 bacterium SM23_42</name>
    <dbReference type="NCBI Taxonomy" id="1703779"/>
    <lineage>
        <taxon>Bacteria</taxon>
        <taxon>Bacteria division WOR-3</taxon>
    </lineage>
</organism>
<comment type="caution">
    <text evidence="6">The sequence shown here is derived from an EMBL/GenBank/DDBJ whole genome shotgun (WGS) entry which is preliminary data.</text>
</comment>
<evidence type="ECO:0000256" key="1">
    <source>
        <dbReference type="ARBA" id="ARBA00004442"/>
    </source>
</evidence>
<evidence type="ECO:0000259" key="5">
    <source>
        <dbReference type="PROSITE" id="PS51123"/>
    </source>
</evidence>
<dbReference type="AlphaFoldDB" id="A0A0S8FS00"/>
<dbReference type="PANTHER" id="PTHR30329:SF21">
    <property type="entry name" value="LIPOPROTEIN YIAD-RELATED"/>
    <property type="match status" value="1"/>
</dbReference>
<dbReference type="SUPFAM" id="SSF103088">
    <property type="entry name" value="OmpA-like"/>
    <property type="match status" value="1"/>
</dbReference>
<dbReference type="InterPro" id="IPR050330">
    <property type="entry name" value="Bact_OuterMem_StrucFunc"/>
</dbReference>
<protein>
    <recommendedName>
        <fullName evidence="5">OmpA-like domain-containing protein</fullName>
    </recommendedName>
</protein>
<dbReference type="CDD" id="cd07185">
    <property type="entry name" value="OmpA_C-like"/>
    <property type="match status" value="1"/>
</dbReference>
<keyword evidence="3" id="KW-0998">Cell outer membrane</keyword>
<dbReference type="Pfam" id="PF00691">
    <property type="entry name" value="OmpA"/>
    <property type="match status" value="1"/>
</dbReference>
<dbReference type="PANTHER" id="PTHR30329">
    <property type="entry name" value="STATOR ELEMENT OF FLAGELLAR MOTOR COMPLEX"/>
    <property type="match status" value="1"/>
</dbReference>
<accession>A0A0S8FS00</accession>
<dbReference type="PRINTS" id="PR01021">
    <property type="entry name" value="OMPADOMAIN"/>
</dbReference>
<feature type="domain" description="OmpA-like" evidence="5">
    <location>
        <begin position="47"/>
        <end position="157"/>
    </location>
</feature>
<dbReference type="PROSITE" id="PS51123">
    <property type="entry name" value="OMPA_2"/>
    <property type="match status" value="1"/>
</dbReference>
<dbReference type="EMBL" id="LJUJ01000012">
    <property type="protein sequence ID" value="KPK63497.1"/>
    <property type="molecule type" value="Genomic_DNA"/>
</dbReference>
<dbReference type="Proteomes" id="UP000051373">
    <property type="component" value="Unassembled WGS sequence"/>
</dbReference>